<evidence type="ECO:0000256" key="13">
    <source>
        <dbReference type="ARBA" id="ARBA00047984"/>
    </source>
</evidence>
<keyword evidence="6 15" id="KW-0347">Helicase</keyword>
<dbReference type="PROSITE" id="PS51195">
    <property type="entry name" value="Q_MOTIF"/>
    <property type="match status" value="1"/>
</dbReference>
<dbReference type="SUPFAM" id="SSF52540">
    <property type="entry name" value="P-loop containing nucleoside triphosphate hydrolases"/>
    <property type="match status" value="2"/>
</dbReference>
<keyword evidence="5 15" id="KW-0378">Hydrolase</keyword>
<organism evidence="21 22">
    <name type="scientific">Podospora aff. communis PSN243</name>
    <dbReference type="NCBI Taxonomy" id="3040156"/>
    <lineage>
        <taxon>Eukaryota</taxon>
        <taxon>Fungi</taxon>
        <taxon>Dikarya</taxon>
        <taxon>Ascomycota</taxon>
        <taxon>Pezizomycotina</taxon>
        <taxon>Sordariomycetes</taxon>
        <taxon>Sordariomycetidae</taxon>
        <taxon>Sordariales</taxon>
        <taxon>Podosporaceae</taxon>
        <taxon>Podospora</taxon>
    </lineage>
</organism>
<dbReference type="EC" id="3.6.4.13" evidence="16"/>
<comment type="similarity">
    <text evidence="11">Belongs to the DEAD box helicase family. DDX18/HAS1 subfamily.</text>
</comment>
<evidence type="ECO:0000259" key="18">
    <source>
        <dbReference type="PROSITE" id="PS51192"/>
    </source>
</evidence>
<dbReference type="GO" id="GO:0005524">
    <property type="term" value="F:ATP binding"/>
    <property type="evidence" value="ECO:0007669"/>
    <property type="project" value="UniProtKB-UniRule"/>
</dbReference>
<feature type="domain" description="Helicase C-terminal" evidence="19">
    <location>
        <begin position="351"/>
        <end position="505"/>
    </location>
</feature>
<accession>A0AAV9H727</accession>
<evidence type="ECO:0000256" key="1">
    <source>
        <dbReference type="ARBA" id="ARBA00004604"/>
    </source>
</evidence>
<dbReference type="GO" id="GO:0006364">
    <property type="term" value="P:rRNA processing"/>
    <property type="evidence" value="ECO:0007669"/>
    <property type="project" value="UniProtKB-KW"/>
</dbReference>
<dbReference type="Proteomes" id="UP001321760">
    <property type="component" value="Unassembled WGS sequence"/>
</dbReference>
<proteinExistence type="inferred from homology"/>
<keyword evidence="3" id="KW-0698">rRNA processing</keyword>
<evidence type="ECO:0000256" key="6">
    <source>
        <dbReference type="ARBA" id="ARBA00022806"/>
    </source>
</evidence>
<dbReference type="CDD" id="cd17942">
    <property type="entry name" value="DEADc_DDX18"/>
    <property type="match status" value="1"/>
</dbReference>
<evidence type="ECO:0000313" key="22">
    <source>
        <dbReference type="Proteomes" id="UP001321760"/>
    </source>
</evidence>
<feature type="region of interest" description="Disordered" evidence="17">
    <location>
        <begin position="562"/>
        <end position="589"/>
    </location>
</feature>
<dbReference type="PROSITE" id="PS51192">
    <property type="entry name" value="HELICASE_ATP_BIND_1"/>
    <property type="match status" value="1"/>
</dbReference>
<keyword evidence="9" id="KW-0539">Nucleus</keyword>
<dbReference type="FunFam" id="3.40.50.300:FF:000379">
    <property type="entry name" value="RNA helicase"/>
    <property type="match status" value="1"/>
</dbReference>
<dbReference type="InterPro" id="IPR014014">
    <property type="entry name" value="RNA_helicase_DEAD_Q_motif"/>
</dbReference>
<feature type="compositionally biased region" description="Low complexity" evidence="17">
    <location>
        <begin position="51"/>
        <end position="62"/>
    </location>
</feature>
<dbReference type="InterPro" id="IPR011545">
    <property type="entry name" value="DEAD/DEAH_box_helicase_dom"/>
</dbReference>
<dbReference type="Pfam" id="PF13959">
    <property type="entry name" value="CTE_SPB4"/>
    <property type="match status" value="1"/>
</dbReference>
<comment type="function">
    <text evidence="10">ATP-dependent RNA helicase involved in 40S ribosomal subunit biogenesis. Required for the processing and cleavage of 35S pre-rRNA at sites A0, A1, and A2, leading to mature 18S rRNA.</text>
</comment>
<comment type="function">
    <text evidence="16">RNA helicase.</text>
</comment>
<comment type="subcellular location">
    <subcellularLocation>
        <location evidence="1">Nucleus</location>
        <location evidence="1">Nucleolus</location>
    </subcellularLocation>
</comment>
<dbReference type="AlphaFoldDB" id="A0AAV9H727"/>
<evidence type="ECO:0000256" key="15">
    <source>
        <dbReference type="RuleBase" id="RU000492"/>
    </source>
</evidence>
<evidence type="ECO:0000259" key="20">
    <source>
        <dbReference type="PROSITE" id="PS51195"/>
    </source>
</evidence>
<evidence type="ECO:0000256" key="2">
    <source>
        <dbReference type="ARBA" id="ARBA00022517"/>
    </source>
</evidence>
<evidence type="ECO:0000256" key="16">
    <source>
        <dbReference type="RuleBase" id="RU365068"/>
    </source>
</evidence>
<dbReference type="InterPro" id="IPR000629">
    <property type="entry name" value="RNA-helicase_DEAD-box_CS"/>
</dbReference>
<dbReference type="SMART" id="SM00487">
    <property type="entry name" value="DEXDc"/>
    <property type="match status" value="1"/>
</dbReference>
<keyword evidence="8 16" id="KW-0694">RNA-binding</keyword>
<keyword evidence="7 15" id="KW-0067">ATP-binding</keyword>
<dbReference type="PANTHER" id="PTHR24031">
    <property type="entry name" value="RNA HELICASE"/>
    <property type="match status" value="1"/>
</dbReference>
<dbReference type="PROSITE" id="PS51194">
    <property type="entry name" value="HELICASE_CTER"/>
    <property type="match status" value="1"/>
</dbReference>
<evidence type="ECO:0000259" key="19">
    <source>
        <dbReference type="PROSITE" id="PS51194"/>
    </source>
</evidence>
<keyword evidence="4 15" id="KW-0547">Nucleotide-binding</keyword>
<evidence type="ECO:0000256" key="4">
    <source>
        <dbReference type="ARBA" id="ARBA00022741"/>
    </source>
</evidence>
<evidence type="ECO:0000256" key="12">
    <source>
        <dbReference type="ARBA" id="ARBA00024365"/>
    </source>
</evidence>
<evidence type="ECO:0000256" key="10">
    <source>
        <dbReference type="ARBA" id="ARBA00024310"/>
    </source>
</evidence>
<evidence type="ECO:0000256" key="11">
    <source>
        <dbReference type="ARBA" id="ARBA00024357"/>
    </source>
</evidence>
<dbReference type="PROSITE" id="PS00039">
    <property type="entry name" value="DEAD_ATP_HELICASE"/>
    <property type="match status" value="1"/>
</dbReference>
<keyword evidence="2" id="KW-0690">Ribosome biogenesis</keyword>
<dbReference type="Pfam" id="PF00271">
    <property type="entry name" value="Helicase_C"/>
    <property type="match status" value="1"/>
</dbReference>
<dbReference type="SMART" id="SM01178">
    <property type="entry name" value="DUF4217"/>
    <property type="match status" value="1"/>
</dbReference>
<dbReference type="Gene3D" id="3.40.50.300">
    <property type="entry name" value="P-loop containing nucleotide triphosphate hydrolases"/>
    <property type="match status" value="2"/>
</dbReference>
<evidence type="ECO:0000256" key="9">
    <source>
        <dbReference type="ARBA" id="ARBA00023242"/>
    </source>
</evidence>
<dbReference type="SMART" id="SM00490">
    <property type="entry name" value="HELICc"/>
    <property type="match status" value="1"/>
</dbReference>
<dbReference type="InterPro" id="IPR044773">
    <property type="entry name" value="DDX18/Has1_DEADc"/>
</dbReference>
<evidence type="ECO:0000313" key="21">
    <source>
        <dbReference type="EMBL" id="KAK4454836.1"/>
    </source>
</evidence>
<keyword evidence="22" id="KW-1185">Reference proteome</keyword>
<dbReference type="EMBL" id="MU865915">
    <property type="protein sequence ID" value="KAK4454836.1"/>
    <property type="molecule type" value="Genomic_DNA"/>
</dbReference>
<dbReference type="GO" id="GO:0005730">
    <property type="term" value="C:nucleolus"/>
    <property type="evidence" value="ECO:0007669"/>
    <property type="project" value="UniProtKB-SubCell"/>
</dbReference>
<feature type="region of interest" description="Disordered" evidence="17">
    <location>
        <begin position="1"/>
        <end position="83"/>
    </location>
</feature>
<dbReference type="FunFam" id="3.40.50.300:FF:000460">
    <property type="entry name" value="RNA helicase"/>
    <property type="match status" value="1"/>
</dbReference>
<reference evidence="21" key="1">
    <citation type="journal article" date="2023" name="Mol. Phylogenet. Evol.">
        <title>Genome-scale phylogeny and comparative genomics of the fungal order Sordariales.</title>
        <authorList>
            <person name="Hensen N."/>
            <person name="Bonometti L."/>
            <person name="Westerberg I."/>
            <person name="Brannstrom I.O."/>
            <person name="Guillou S."/>
            <person name="Cros-Aarteil S."/>
            <person name="Calhoun S."/>
            <person name="Haridas S."/>
            <person name="Kuo A."/>
            <person name="Mondo S."/>
            <person name="Pangilinan J."/>
            <person name="Riley R."/>
            <person name="LaButti K."/>
            <person name="Andreopoulos B."/>
            <person name="Lipzen A."/>
            <person name="Chen C."/>
            <person name="Yan M."/>
            <person name="Daum C."/>
            <person name="Ng V."/>
            <person name="Clum A."/>
            <person name="Steindorff A."/>
            <person name="Ohm R.A."/>
            <person name="Martin F."/>
            <person name="Silar P."/>
            <person name="Natvig D.O."/>
            <person name="Lalanne C."/>
            <person name="Gautier V."/>
            <person name="Ament-Velasquez S.L."/>
            <person name="Kruys A."/>
            <person name="Hutchinson M.I."/>
            <person name="Powell A.J."/>
            <person name="Barry K."/>
            <person name="Miller A.N."/>
            <person name="Grigoriev I.V."/>
            <person name="Debuchy R."/>
            <person name="Gladieux P."/>
            <person name="Hiltunen Thoren M."/>
            <person name="Johannesson H."/>
        </authorList>
    </citation>
    <scope>NUCLEOTIDE SEQUENCE</scope>
    <source>
        <strain evidence="21">PSN243</strain>
    </source>
</reference>
<dbReference type="InterPro" id="IPR027417">
    <property type="entry name" value="P-loop_NTPase"/>
</dbReference>
<feature type="domain" description="Helicase ATP-binding" evidence="18">
    <location>
        <begin position="146"/>
        <end position="321"/>
    </location>
</feature>
<comment type="subunit">
    <text evidence="12">Associates in the nucleolus with the 60S and pre-60S ribosomal subunits.</text>
</comment>
<dbReference type="GO" id="GO:0016787">
    <property type="term" value="F:hydrolase activity"/>
    <property type="evidence" value="ECO:0007669"/>
    <property type="project" value="UniProtKB-KW"/>
</dbReference>
<comment type="catalytic activity">
    <reaction evidence="13 16">
        <text>ATP + H2O = ADP + phosphate + H(+)</text>
        <dbReference type="Rhea" id="RHEA:13065"/>
        <dbReference type="ChEBI" id="CHEBI:15377"/>
        <dbReference type="ChEBI" id="CHEBI:15378"/>
        <dbReference type="ChEBI" id="CHEBI:30616"/>
        <dbReference type="ChEBI" id="CHEBI:43474"/>
        <dbReference type="ChEBI" id="CHEBI:456216"/>
        <dbReference type="EC" id="3.6.4.13"/>
    </reaction>
</comment>
<name>A0AAV9H727_9PEZI</name>
<dbReference type="InterPro" id="IPR014001">
    <property type="entry name" value="Helicase_ATP-bd"/>
</dbReference>
<dbReference type="InterPro" id="IPR025313">
    <property type="entry name" value="SPB4-like_CTE"/>
</dbReference>
<evidence type="ECO:0000256" key="3">
    <source>
        <dbReference type="ARBA" id="ARBA00022552"/>
    </source>
</evidence>
<evidence type="ECO:0000256" key="7">
    <source>
        <dbReference type="ARBA" id="ARBA00022840"/>
    </source>
</evidence>
<evidence type="ECO:0000256" key="8">
    <source>
        <dbReference type="ARBA" id="ARBA00022884"/>
    </source>
</evidence>
<dbReference type="CDD" id="cd18787">
    <property type="entry name" value="SF2_C_DEAD"/>
    <property type="match status" value="1"/>
</dbReference>
<comment type="caution">
    <text evidence="21">The sequence shown here is derived from an EMBL/GenBank/DDBJ whole genome shotgun (WGS) entry which is preliminary data.</text>
</comment>
<gene>
    <name evidence="21" type="ORF">QBC34DRAFT_445249</name>
</gene>
<feature type="domain" description="DEAD-box RNA helicase Q" evidence="20">
    <location>
        <begin position="115"/>
        <end position="143"/>
    </location>
</feature>
<feature type="short sequence motif" description="Q motif" evidence="14">
    <location>
        <begin position="115"/>
        <end position="143"/>
    </location>
</feature>
<dbReference type="GO" id="GO:0003724">
    <property type="term" value="F:RNA helicase activity"/>
    <property type="evidence" value="ECO:0007669"/>
    <property type="project" value="UniProtKB-EC"/>
</dbReference>
<dbReference type="InterPro" id="IPR001650">
    <property type="entry name" value="Helicase_C-like"/>
</dbReference>
<feature type="compositionally biased region" description="Basic residues" evidence="17">
    <location>
        <begin position="1"/>
        <end position="12"/>
    </location>
</feature>
<evidence type="ECO:0000256" key="5">
    <source>
        <dbReference type="ARBA" id="ARBA00022801"/>
    </source>
</evidence>
<reference evidence="21" key="2">
    <citation type="submission" date="2023-05" db="EMBL/GenBank/DDBJ databases">
        <authorList>
            <consortium name="Lawrence Berkeley National Laboratory"/>
            <person name="Steindorff A."/>
            <person name="Hensen N."/>
            <person name="Bonometti L."/>
            <person name="Westerberg I."/>
            <person name="Brannstrom I.O."/>
            <person name="Guillou S."/>
            <person name="Cros-Aarteil S."/>
            <person name="Calhoun S."/>
            <person name="Haridas S."/>
            <person name="Kuo A."/>
            <person name="Mondo S."/>
            <person name="Pangilinan J."/>
            <person name="Riley R."/>
            <person name="Labutti K."/>
            <person name="Andreopoulos B."/>
            <person name="Lipzen A."/>
            <person name="Chen C."/>
            <person name="Yanf M."/>
            <person name="Daum C."/>
            <person name="Ng V."/>
            <person name="Clum A."/>
            <person name="Ohm R."/>
            <person name="Martin F."/>
            <person name="Silar P."/>
            <person name="Natvig D."/>
            <person name="Lalanne C."/>
            <person name="Gautier V."/>
            <person name="Ament-Velasquez S.L."/>
            <person name="Kruys A."/>
            <person name="Hutchinson M.I."/>
            <person name="Powell A.J."/>
            <person name="Barry K."/>
            <person name="Miller A.N."/>
            <person name="Grigoriev I.V."/>
            <person name="Debuchy R."/>
            <person name="Gladieux P."/>
            <person name="Thoren M.H."/>
            <person name="Johannesson H."/>
        </authorList>
    </citation>
    <scope>NUCLEOTIDE SEQUENCE</scope>
    <source>
        <strain evidence="21">PSN243</strain>
    </source>
</reference>
<dbReference type="Pfam" id="PF00270">
    <property type="entry name" value="DEAD"/>
    <property type="match status" value="1"/>
</dbReference>
<protein>
    <recommendedName>
        <fullName evidence="16">ATP-dependent RNA helicase</fullName>
        <ecNumber evidence="16">3.6.4.13</ecNumber>
    </recommendedName>
</protein>
<sequence>MGSDHSKKRKLKDTKPSKGEVAVPAASKPKKKLKRDPTPEESDPESDHATAQEAEDAASSADSDAEDNESQKGEDEADDQNEFSRRVAEGEAANGDATPAAIDSLLPPDVTTNAQAFGELNLSEKTMKAIEEMGFTTMTEIQRRGIPPLLAGKDVLGAAKTGSGKTLAFLIPAIEILHSLKFKPRNGTGCIVVTPTRELALQIFGVARELMKNHTQTYGVVIGGANRRAEAEKLGKGVNLLIATPGRLLDHLQNTPFVFKNLRSLIIDEADRILEIGFEDEMRQIVKILPKEDRQTMLFSATQTTKVEDLARISLRPGPLYINVDEEKQFSTVEGLDQGYVLVDADKRFLLLFSFLKKMQKKKIIVFFSSCNSVKYYSELLQFIDLPVLDLHGKQKQQKRTNTFFEFCNAKQGTLICTDVAARGLDIPAVDWIVQFDPPDDPRDYIHRVGRTARGNNTKGRSLLFLQPNEMGFLAHLKAAKVPVVEYDFPKNKIANVQSQLEKLIGQNYYLQQSAKDGYRSYLHAYASHSLRSVFDVHKLDLAKVAKSFGFATPPRVDVTLASGMSRDKKPQGRRAYGSQPRQGPRHQK</sequence>
<evidence type="ECO:0000256" key="14">
    <source>
        <dbReference type="PROSITE-ProRule" id="PRU00552"/>
    </source>
</evidence>
<comment type="domain">
    <text evidence="16">The Q motif is unique to and characteristic of the DEAD box family of RNA helicases and controls ATP binding and hydrolysis.</text>
</comment>
<dbReference type="GO" id="GO:0003723">
    <property type="term" value="F:RNA binding"/>
    <property type="evidence" value="ECO:0007669"/>
    <property type="project" value="UniProtKB-UniRule"/>
</dbReference>
<evidence type="ECO:0000256" key="17">
    <source>
        <dbReference type="SAM" id="MobiDB-lite"/>
    </source>
</evidence>